<dbReference type="GO" id="GO:0003700">
    <property type="term" value="F:DNA-binding transcription factor activity"/>
    <property type="evidence" value="ECO:0007669"/>
    <property type="project" value="InterPro"/>
</dbReference>
<dbReference type="AlphaFoldDB" id="A8KCI7"/>
<dbReference type="PANTHER" id="PTHR30537:SF5">
    <property type="entry name" value="HTH-TYPE TRANSCRIPTIONAL ACTIVATOR TTDR-RELATED"/>
    <property type="match status" value="1"/>
</dbReference>
<keyword evidence="2" id="KW-0805">Transcription regulation</keyword>
<proteinExistence type="inferred from homology"/>
<dbReference type="EMBL" id="CP011371">
    <property type="protein sequence ID" value="AKJ29082.1"/>
    <property type="molecule type" value="Genomic_DNA"/>
</dbReference>
<evidence type="ECO:0000256" key="2">
    <source>
        <dbReference type="ARBA" id="ARBA00023015"/>
    </source>
</evidence>
<dbReference type="GO" id="GO:0003677">
    <property type="term" value="F:DNA binding"/>
    <property type="evidence" value="ECO:0007669"/>
    <property type="project" value="UniProtKB-KW"/>
</dbReference>
<dbReference type="CDD" id="cd08422">
    <property type="entry name" value="PBP2_CrgA_like"/>
    <property type="match status" value="1"/>
</dbReference>
<comment type="similarity">
    <text evidence="1">Belongs to the LysR transcriptional regulatory family.</text>
</comment>
<dbReference type="InterPro" id="IPR000847">
    <property type="entry name" value="LysR_HTH_N"/>
</dbReference>
<dbReference type="SUPFAM" id="SSF53850">
    <property type="entry name" value="Periplasmic binding protein-like II"/>
    <property type="match status" value="1"/>
</dbReference>
<dbReference type="InterPro" id="IPR058163">
    <property type="entry name" value="LysR-type_TF_proteobact-type"/>
</dbReference>
<feature type="domain" description="HTH lysR-type" evidence="5">
    <location>
        <begin position="1"/>
        <end position="59"/>
    </location>
</feature>
<evidence type="ECO:0000256" key="3">
    <source>
        <dbReference type="ARBA" id="ARBA00023125"/>
    </source>
</evidence>
<name>A8KCI7_9BURK</name>
<dbReference type="Gene3D" id="1.10.10.10">
    <property type="entry name" value="Winged helix-like DNA-binding domain superfamily/Winged helix DNA-binding domain"/>
    <property type="match status" value="1"/>
</dbReference>
<keyword evidence="4" id="KW-0804">Transcription</keyword>
<dbReference type="Proteomes" id="UP000035352">
    <property type="component" value="Chromosome"/>
</dbReference>
<keyword evidence="8" id="KW-1185">Reference proteome</keyword>
<evidence type="ECO:0000256" key="4">
    <source>
        <dbReference type="ARBA" id="ARBA00023163"/>
    </source>
</evidence>
<organism evidence="7">
    <name type="scientific">Caldimonas brevitalea</name>
    <dbReference type="NCBI Taxonomy" id="413882"/>
    <lineage>
        <taxon>Bacteria</taxon>
        <taxon>Pseudomonadati</taxon>
        <taxon>Pseudomonadota</taxon>
        <taxon>Betaproteobacteria</taxon>
        <taxon>Burkholderiales</taxon>
        <taxon>Sphaerotilaceae</taxon>
        <taxon>Caldimonas</taxon>
    </lineage>
</organism>
<evidence type="ECO:0000256" key="1">
    <source>
        <dbReference type="ARBA" id="ARBA00009437"/>
    </source>
</evidence>
<dbReference type="SUPFAM" id="SSF46785">
    <property type="entry name" value="Winged helix' DNA-binding domain"/>
    <property type="match status" value="1"/>
</dbReference>
<dbReference type="Pfam" id="PF03466">
    <property type="entry name" value="LysR_substrate"/>
    <property type="match status" value="1"/>
</dbReference>
<evidence type="ECO:0000313" key="8">
    <source>
        <dbReference type="Proteomes" id="UP000035352"/>
    </source>
</evidence>
<evidence type="ECO:0000313" key="6">
    <source>
        <dbReference type="EMBL" id="AKJ29082.1"/>
    </source>
</evidence>
<keyword evidence="3" id="KW-0238">DNA-binding</keyword>
<gene>
    <name evidence="7" type="primary">glbA</name>
    <name evidence="6" type="ORF">AAW51_2391</name>
</gene>
<dbReference type="OrthoDB" id="9786526at2"/>
<sequence>MDKLHAMHVFTKVVDLGALTKAAESLGLSSAAVSRTVAGLEAQLGVRLLQRTTRSVALTPAGGVYLERARRILREVDAADATVAALVAEPKGKLRVLAPSSFVVHQLARQLPVFVARYPDVSIDVVAGDCDLEADSAYDVSIQVAGVGGSILRDDVVARPLAQVHCLPCAAPGYLERCGPVEHPTDLLQRDCLVFATSGMPPVWRFEGAADVVEIEPRAALRSDHGESLYAAALAELGIATLPTFMVHDALQRNSLVRVLPQWRIAPQTIYAVLPTYRYIPASTRAFVQFLTTTFGGPDHDPWLAAATTRGSTPAVSHDGAGTAFGKRVRHSAARRR</sequence>
<dbReference type="PANTHER" id="PTHR30537">
    <property type="entry name" value="HTH-TYPE TRANSCRIPTIONAL REGULATOR"/>
    <property type="match status" value="1"/>
</dbReference>
<dbReference type="PATRIC" id="fig|413882.6.peg.2503"/>
<reference evidence="7" key="1">
    <citation type="journal article" date="2007" name="Environ. Microbiol.">
        <title>Identification of genes involved in the biosynthesis of the cytotoxic compound glidobactin from a soil bacterium.</title>
        <authorList>
            <person name="Schellenberg B."/>
            <person name="Bigler L."/>
            <person name="Dudler R."/>
        </authorList>
    </citation>
    <scope>NUCLEOTIDE SEQUENCE</scope>
    <source>
        <strain evidence="7">Type strain: K481-B101</strain>
    </source>
</reference>
<dbReference type="InterPro" id="IPR036390">
    <property type="entry name" value="WH_DNA-bd_sf"/>
</dbReference>
<dbReference type="InterPro" id="IPR005119">
    <property type="entry name" value="LysR_subst-bd"/>
</dbReference>
<dbReference type="STRING" id="413882.AAW51_2391"/>
<dbReference type="InterPro" id="IPR036388">
    <property type="entry name" value="WH-like_DNA-bd_sf"/>
</dbReference>
<dbReference type="KEGG" id="pbh:AAW51_2391"/>
<evidence type="ECO:0000259" key="5">
    <source>
        <dbReference type="PROSITE" id="PS50931"/>
    </source>
</evidence>
<protein>
    <submittedName>
        <fullName evidence="7">LysR-type regulator</fullName>
    </submittedName>
    <submittedName>
        <fullName evidence="6">Transcriptional regulator, LysR family</fullName>
    </submittedName>
</protein>
<dbReference type="PRINTS" id="PR00039">
    <property type="entry name" value="HTHLYSR"/>
</dbReference>
<dbReference type="PROSITE" id="PS50931">
    <property type="entry name" value="HTH_LYSR"/>
    <property type="match status" value="1"/>
</dbReference>
<dbReference type="EMBL" id="AM412319">
    <property type="protein sequence ID" value="CAL80819.1"/>
    <property type="molecule type" value="Genomic_DNA"/>
</dbReference>
<accession>A8KCI7</accession>
<dbReference type="Gene3D" id="3.40.190.290">
    <property type="match status" value="1"/>
</dbReference>
<dbReference type="FunFam" id="1.10.10.10:FF:000001">
    <property type="entry name" value="LysR family transcriptional regulator"/>
    <property type="match status" value="1"/>
</dbReference>
<evidence type="ECO:0000313" key="7">
    <source>
        <dbReference type="EMBL" id="CAL80819.1"/>
    </source>
</evidence>
<dbReference type="Pfam" id="PF00126">
    <property type="entry name" value="HTH_1"/>
    <property type="match status" value="1"/>
</dbReference>
<reference evidence="6 8" key="2">
    <citation type="submission" date="2015-05" db="EMBL/GenBank/DDBJ databases">
        <authorList>
            <person name="Tang B."/>
            <person name="Yu Y."/>
        </authorList>
    </citation>
    <scope>NUCLEOTIDE SEQUENCE [LARGE SCALE GENOMIC DNA]</scope>
    <source>
        <strain evidence="6 8">DSM 7029</strain>
    </source>
</reference>